<reference evidence="1" key="1">
    <citation type="submission" date="2020-04" db="EMBL/GenBank/DDBJ databases">
        <title>A chromosome-scale assembly and high-density genetic map of the yellow drum (Nibea albiflora) genome.</title>
        <authorList>
            <person name="Xu D."/>
            <person name="Zhang W."/>
            <person name="Chen R."/>
            <person name="Tan P."/>
            <person name="Wang L."/>
            <person name="Song H."/>
            <person name="Tian L."/>
            <person name="Zhu Q."/>
            <person name="Wang B."/>
        </authorList>
    </citation>
    <scope>NUCLEOTIDE SEQUENCE</scope>
    <source>
        <strain evidence="1">ZJHYS-2018</strain>
    </source>
</reference>
<sequence>MPCHSSRQVFEAAGASNVLRTTRCRVLQRFAAVRLFRPPLSIAHKQKRLQWARQYMKTDFKTVLFTHECWPPHANKATAPTKRWWSDCFGLESWGERLSFVKEHFLPWFKKKIVLSETR</sequence>
<organism evidence="1 2">
    <name type="scientific">Nibea albiflora</name>
    <name type="common">Yellow drum</name>
    <name type="synonym">Corvina albiflora</name>
    <dbReference type="NCBI Taxonomy" id="240163"/>
    <lineage>
        <taxon>Eukaryota</taxon>
        <taxon>Metazoa</taxon>
        <taxon>Chordata</taxon>
        <taxon>Craniata</taxon>
        <taxon>Vertebrata</taxon>
        <taxon>Euteleostomi</taxon>
        <taxon>Actinopterygii</taxon>
        <taxon>Neopterygii</taxon>
        <taxon>Teleostei</taxon>
        <taxon>Neoteleostei</taxon>
        <taxon>Acanthomorphata</taxon>
        <taxon>Eupercaria</taxon>
        <taxon>Sciaenidae</taxon>
        <taxon>Nibea</taxon>
    </lineage>
</organism>
<gene>
    <name evidence="1" type="ORF">GBF38_022282</name>
</gene>
<accession>A0ACB7FLH8</accession>
<evidence type="ECO:0000313" key="2">
    <source>
        <dbReference type="Proteomes" id="UP000805704"/>
    </source>
</evidence>
<name>A0ACB7FLH8_NIBAL</name>
<protein>
    <submittedName>
        <fullName evidence="1">Uncharacterized protein</fullName>
    </submittedName>
</protein>
<dbReference type="EMBL" id="CM024789">
    <property type="protein sequence ID" value="KAG8015039.1"/>
    <property type="molecule type" value="Genomic_DNA"/>
</dbReference>
<comment type="caution">
    <text evidence="1">The sequence shown here is derived from an EMBL/GenBank/DDBJ whole genome shotgun (WGS) entry which is preliminary data.</text>
</comment>
<evidence type="ECO:0000313" key="1">
    <source>
        <dbReference type="EMBL" id="KAG8015039.1"/>
    </source>
</evidence>
<proteinExistence type="predicted"/>
<dbReference type="Proteomes" id="UP000805704">
    <property type="component" value="Chromosome 1"/>
</dbReference>
<keyword evidence="2" id="KW-1185">Reference proteome</keyword>